<dbReference type="Proteomes" id="UP001140949">
    <property type="component" value="Unassembled WGS sequence"/>
</dbReference>
<evidence type="ECO:0000313" key="2">
    <source>
        <dbReference type="Proteomes" id="UP001140949"/>
    </source>
</evidence>
<comment type="caution">
    <text evidence="1">The sequence shown here is derived from an EMBL/GenBank/DDBJ whole genome shotgun (WGS) entry which is preliminary data.</text>
</comment>
<proteinExistence type="predicted"/>
<sequence>MAMEVDGEICPHSEQSLVVEIGAQVGVLGGSFSWWEAKCVVAKRVVHVRAELAKNGGRERESAILGLNFVQFFPQRSTATTT</sequence>
<dbReference type="AlphaFoldDB" id="A0AAX6ES25"/>
<evidence type="ECO:0000313" key="1">
    <source>
        <dbReference type="EMBL" id="KAJ6806748.1"/>
    </source>
</evidence>
<accession>A0AAX6ES25</accession>
<reference evidence="1" key="2">
    <citation type="submission" date="2023-04" db="EMBL/GenBank/DDBJ databases">
        <authorList>
            <person name="Bruccoleri R.E."/>
            <person name="Oakeley E.J."/>
            <person name="Faust A.-M."/>
            <person name="Dessus-Babus S."/>
            <person name="Altorfer M."/>
            <person name="Burckhardt D."/>
            <person name="Oertli M."/>
            <person name="Naumann U."/>
            <person name="Petersen F."/>
            <person name="Wong J."/>
        </authorList>
    </citation>
    <scope>NUCLEOTIDE SEQUENCE</scope>
    <source>
        <strain evidence="1">GSM-AAB239-AS_SAM_17_03QT</strain>
        <tissue evidence="1">Leaf</tissue>
    </source>
</reference>
<gene>
    <name evidence="1" type="ORF">M6B38_105335</name>
</gene>
<dbReference type="EMBL" id="JANAVB010034418">
    <property type="protein sequence ID" value="KAJ6806748.1"/>
    <property type="molecule type" value="Genomic_DNA"/>
</dbReference>
<reference evidence="1" key="1">
    <citation type="journal article" date="2023" name="GigaByte">
        <title>Genome assembly of the bearded iris, Iris pallida Lam.</title>
        <authorList>
            <person name="Bruccoleri R.E."/>
            <person name="Oakeley E.J."/>
            <person name="Faust A.M.E."/>
            <person name="Altorfer M."/>
            <person name="Dessus-Babus S."/>
            <person name="Burckhardt D."/>
            <person name="Oertli M."/>
            <person name="Naumann U."/>
            <person name="Petersen F."/>
            <person name="Wong J."/>
        </authorList>
    </citation>
    <scope>NUCLEOTIDE SEQUENCE</scope>
    <source>
        <strain evidence="1">GSM-AAB239-AS_SAM_17_03QT</strain>
    </source>
</reference>
<name>A0AAX6ES25_IRIPA</name>
<organism evidence="1 2">
    <name type="scientific">Iris pallida</name>
    <name type="common">Sweet iris</name>
    <dbReference type="NCBI Taxonomy" id="29817"/>
    <lineage>
        <taxon>Eukaryota</taxon>
        <taxon>Viridiplantae</taxon>
        <taxon>Streptophyta</taxon>
        <taxon>Embryophyta</taxon>
        <taxon>Tracheophyta</taxon>
        <taxon>Spermatophyta</taxon>
        <taxon>Magnoliopsida</taxon>
        <taxon>Liliopsida</taxon>
        <taxon>Asparagales</taxon>
        <taxon>Iridaceae</taxon>
        <taxon>Iridoideae</taxon>
        <taxon>Irideae</taxon>
        <taxon>Iris</taxon>
    </lineage>
</organism>
<protein>
    <submittedName>
        <fullName evidence="1">Thiamine pyrophosphokinase 1 isoform X2</fullName>
    </submittedName>
</protein>
<keyword evidence="2" id="KW-1185">Reference proteome</keyword>